<evidence type="ECO:0000313" key="2">
    <source>
        <dbReference type="EMBL" id="OGK03268.1"/>
    </source>
</evidence>
<organism evidence="2 3">
    <name type="scientific">Candidatus Raymondbacteria bacterium RIFOXYD12_FULL_49_13</name>
    <dbReference type="NCBI Taxonomy" id="1817890"/>
    <lineage>
        <taxon>Bacteria</taxon>
        <taxon>Raymondiibacteriota</taxon>
    </lineage>
</organism>
<dbReference type="SUPFAM" id="SSF53850">
    <property type="entry name" value="Periplasmic binding protein-like II"/>
    <property type="match status" value="1"/>
</dbReference>
<dbReference type="PANTHER" id="PTHR43649:SF12">
    <property type="entry name" value="DIACETYLCHITOBIOSE BINDING PROTEIN DASA"/>
    <property type="match status" value="1"/>
</dbReference>
<dbReference type="Proteomes" id="UP000179243">
    <property type="component" value="Unassembled WGS sequence"/>
</dbReference>
<dbReference type="InterPro" id="IPR050490">
    <property type="entry name" value="Bact_solute-bd_prot1"/>
</dbReference>
<evidence type="ECO:0000313" key="3">
    <source>
        <dbReference type="Proteomes" id="UP000179243"/>
    </source>
</evidence>
<dbReference type="PANTHER" id="PTHR43649">
    <property type="entry name" value="ARABINOSE-BINDING PROTEIN-RELATED"/>
    <property type="match status" value="1"/>
</dbReference>
<evidence type="ECO:0008006" key="4">
    <source>
        <dbReference type="Google" id="ProtNLM"/>
    </source>
</evidence>
<dbReference type="Pfam" id="PF13416">
    <property type="entry name" value="SBP_bac_8"/>
    <property type="match status" value="1"/>
</dbReference>
<gene>
    <name evidence="2" type="ORF">A2519_13150</name>
</gene>
<proteinExistence type="predicted"/>
<dbReference type="Gene3D" id="3.40.190.10">
    <property type="entry name" value="Periplasmic binding protein-like II"/>
    <property type="match status" value="1"/>
</dbReference>
<protein>
    <recommendedName>
        <fullName evidence="4">ABC transporter substrate-binding protein</fullName>
    </recommendedName>
</protein>
<dbReference type="PROSITE" id="PS51257">
    <property type="entry name" value="PROKAR_LIPOPROTEIN"/>
    <property type="match status" value="1"/>
</dbReference>
<reference evidence="2 3" key="1">
    <citation type="journal article" date="2016" name="Nat. Commun.">
        <title>Thousands of microbial genomes shed light on interconnected biogeochemical processes in an aquifer system.</title>
        <authorList>
            <person name="Anantharaman K."/>
            <person name="Brown C.T."/>
            <person name="Hug L.A."/>
            <person name="Sharon I."/>
            <person name="Castelle C.J."/>
            <person name="Probst A.J."/>
            <person name="Thomas B.C."/>
            <person name="Singh A."/>
            <person name="Wilkins M.J."/>
            <person name="Karaoz U."/>
            <person name="Brodie E.L."/>
            <person name="Williams K.H."/>
            <person name="Hubbard S.S."/>
            <person name="Banfield J.F."/>
        </authorList>
    </citation>
    <scope>NUCLEOTIDE SEQUENCE [LARGE SCALE GENOMIC DNA]</scope>
</reference>
<dbReference type="EMBL" id="MFYX01000092">
    <property type="protein sequence ID" value="OGK03268.1"/>
    <property type="molecule type" value="Genomic_DNA"/>
</dbReference>
<feature type="chain" id="PRO_5009528531" description="ABC transporter substrate-binding protein" evidence="1">
    <location>
        <begin position="22"/>
        <end position="501"/>
    </location>
</feature>
<comment type="caution">
    <text evidence="2">The sequence shown here is derived from an EMBL/GenBank/DDBJ whole genome shotgun (WGS) entry which is preliminary data.</text>
</comment>
<evidence type="ECO:0000256" key="1">
    <source>
        <dbReference type="SAM" id="SignalP"/>
    </source>
</evidence>
<feature type="signal peptide" evidence="1">
    <location>
        <begin position="1"/>
        <end position="21"/>
    </location>
</feature>
<name>A0A1F7F9L0_UNCRA</name>
<keyword evidence="1" id="KW-0732">Signal</keyword>
<dbReference type="AlphaFoldDB" id="A0A1F7F9L0"/>
<sequence length="501" mass="57230">MMFLRIALALVAGALVSFVAAGCGAKGPQQKEITVLIHMLQNQEKHFRNEILNPFEKENNCKVNIASFDKMWYIETALDLQKEKKNPNIALVKVPFEMTRVLVGKQLMEPLDNIVDHATLEQDLAEYHPLALGLGYINEKPYYIPRKLETRVMLYLKSKVQEAVANWKKYEKDLNKELKKQNGYGLPKDYALESDPELWDFYDVLVAGYYWAHTKYFNTNVFMPRVAHRGDRYEGTALGLVDQAIQFGATSDDIMKMNTDPIVDMFEWEAVYVKNNIFNPGMWEDPWRGTNIYEAIKDGKVFLTIAQQIDCFLIHGWDEDPEMQGYLKDPDDMGIATMPLAVSFALNKDGTYKKVGSKKISTGGWWWGIPKTSPDKTLAYKLARFITTHNNQAIECAKFGIIPVRKDILNNISGAFELAWVGDIFRTSVAQIEINQYSTVPLVKEYSEIGKNYIEAWYELCVDAYGKNKAAPVNAAELSQKLSGKYADIEKQILKDRYPAR</sequence>
<dbReference type="InterPro" id="IPR006059">
    <property type="entry name" value="SBP"/>
</dbReference>
<accession>A0A1F7F9L0</accession>